<dbReference type="OrthoDB" id="9777271at2"/>
<proteinExistence type="predicted"/>
<dbReference type="InterPro" id="IPR033469">
    <property type="entry name" value="CYTH-like_dom_sf"/>
</dbReference>
<dbReference type="EMBL" id="BAFE01000094">
    <property type="protein sequence ID" value="GAB49944.1"/>
    <property type="molecule type" value="Genomic_DNA"/>
</dbReference>
<dbReference type="Pfam" id="PF05235">
    <property type="entry name" value="CHAD"/>
    <property type="match status" value="1"/>
</dbReference>
<dbReference type="eggNOG" id="COG5607">
    <property type="taxonomic scope" value="Bacteria"/>
</dbReference>
<dbReference type="CDD" id="cd07374">
    <property type="entry name" value="CYTH-like_Pase"/>
    <property type="match status" value="1"/>
</dbReference>
<organism evidence="4 5">
    <name type="scientific">Mobilicoccus pelagius NBRC 104925</name>
    <dbReference type="NCBI Taxonomy" id="1089455"/>
    <lineage>
        <taxon>Bacteria</taxon>
        <taxon>Bacillati</taxon>
        <taxon>Actinomycetota</taxon>
        <taxon>Actinomycetes</taxon>
        <taxon>Micrococcales</taxon>
        <taxon>Dermatophilaceae</taxon>
        <taxon>Mobilicoccus</taxon>
    </lineage>
</organism>
<dbReference type="SUPFAM" id="SSF55154">
    <property type="entry name" value="CYTH-like phosphatases"/>
    <property type="match status" value="1"/>
</dbReference>
<name>H5UW36_9MICO</name>
<comment type="caution">
    <text evidence="4">The sequence shown here is derived from an EMBL/GenBank/DDBJ whole genome shotgun (WGS) entry which is preliminary data.</text>
</comment>
<evidence type="ECO:0000256" key="1">
    <source>
        <dbReference type="SAM" id="MobiDB-lite"/>
    </source>
</evidence>
<feature type="domain" description="CYTH" evidence="2">
    <location>
        <begin position="74"/>
        <end position="272"/>
    </location>
</feature>
<feature type="region of interest" description="Disordered" evidence="1">
    <location>
        <begin position="1"/>
        <end position="81"/>
    </location>
</feature>
<dbReference type="AlphaFoldDB" id="H5UW36"/>
<evidence type="ECO:0008006" key="6">
    <source>
        <dbReference type="Google" id="ProtNLM"/>
    </source>
</evidence>
<evidence type="ECO:0000259" key="2">
    <source>
        <dbReference type="PROSITE" id="PS51707"/>
    </source>
</evidence>
<dbReference type="PANTHER" id="PTHR39339">
    <property type="entry name" value="SLR1444 PROTEIN"/>
    <property type="match status" value="1"/>
</dbReference>
<dbReference type="Gene3D" id="1.40.20.10">
    <property type="entry name" value="CHAD domain"/>
    <property type="match status" value="1"/>
</dbReference>
<dbReference type="PROSITE" id="PS51707">
    <property type="entry name" value="CYTH"/>
    <property type="match status" value="1"/>
</dbReference>
<reference evidence="4 5" key="1">
    <citation type="submission" date="2012-02" db="EMBL/GenBank/DDBJ databases">
        <title>Whole genome shotgun sequence of Mobilicoccus pelagius NBRC 104925.</title>
        <authorList>
            <person name="Yoshida Y."/>
            <person name="Hosoyama A."/>
            <person name="Tsuchikane K."/>
            <person name="Katsumata H."/>
            <person name="Yamazaki S."/>
            <person name="Fujita N."/>
        </authorList>
    </citation>
    <scope>NUCLEOTIDE SEQUENCE [LARGE SCALE GENOMIC DNA]</scope>
    <source>
        <strain evidence="4 5">NBRC 104925</strain>
    </source>
</reference>
<evidence type="ECO:0000313" key="4">
    <source>
        <dbReference type="EMBL" id="GAB49944.1"/>
    </source>
</evidence>
<feature type="compositionally biased region" description="Polar residues" evidence="1">
    <location>
        <begin position="47"/>
        <end position="68"/>
    </location>
</feature>
<dbReference type="SMART" id="SM01118">
    <property type="entry name" value="CYTH"/>
    <property type="match status" value="1"/>
</dbReference>
<sequence length="571" mass="61109">MVGESKAGNRKRTKKAAGTKAAGTKKSARTAKDAPRAKSAPAKTRPETTSAVDETPTTSAPEVTSSGAATPEVAVEAESKFEAPRRWAMPRLDRVEGVAEVDAPRRFTQTATYLDTLDLALLRGRHTLRRRTGGSDAGWHLKTPGDGSGRVEHRLPLGRSAALVPVELREIVADLVGDAALVPVAQLRTRRTRRAVKDEAGTVLVLVEDDTVEATTYVDGERVHRWREVEVEIVDGTPADLEAVSAALVASGLTPSTHKSKLGRALAEPLARPLPGKGEGRTAGAVVLDYLSTQIGVLQGSENRLREDANDAVHKARVATRRLRSTVRTYRDVLDRVETDPLREEVKWLTGLLGEPRDGEVMLQRISGLLDSLEPDLVVDGADVAMREALEAEHAKAHAALVAGLDSPRYERLMADLTDLLLHPPFLPAASEPAAEVLPGLVAKASAKVVRQAKRAAAMPEGSERDEAVHEIRKLAKAARYAAEAAGAAAGTSAKDVVGAFTDLQEALGDHQDSVVSRGVVMRLAADARRSGRDTFTYGVLAEREYAVARSVEERYVPLLDEARKAAAALG</sequence>
<evidence type="ECO:0000313" key="5">
    <source>
        <dbReference type="Proteomes" id="UP000004367"/>
    </source>
</evidence>
<dbReference type="SMART" id="SM00880">
    <property type="entry name" value="CHAD"/>
    <property type="match status" value="1"/>
</dbReference>
<dbReference type="Proteomes" id="UP000004367">
    <property type="component" value="Unassembled WGS sequence"/>
</dbReference>
<dbReference type="Pfam" id="PF01928">
    <property type="entry name" value="CYTH"/>
    <property type="match status" value="1"/>
</dbReference>
<feature type="domain" description="CHAD" evidence="3">
    <location>
        <begin position="280"/>
        <end position="565"/>
    </location>
</feature>
<dbReference type="RefSeq" id="WP_009760601.1">
    <property type="nucleotide sequence ID" value="NZ_BAFE01000094.1"/>
</dbReference>
<dbReference type="InterPro" id="IPR007899">
    <property type="entry name" value="CHAD_dom"/>
</dbReference>
<protein>
    <recommendedName>
        <fullName evidence="6">CHAD domain-containing protein</fullName>
    </recommendedName>
</protein>
<evidence type="ECO:0000259" key="3">
    <source>
        <dbReference type="PROSITE" id="PS51708"/>
    </source>
</evidence>
<dbReference type="InterPro" id="IPR038186">
    <property type="entry name" value="CHAD_dom_sf"/>
</dbReference>
<dbReference type="PANTHER" id="PTHR39339:SF1">
    <property type="entry name" value="CHAD DOMAIN-CONTAINING PROTEIN"/>
    <property type="match status" value="1"/>
</dbReference>
<dbReference type="InterPro" id="IPR023577">
    <property type="entry name" value="CYTH_domain"/>
</dbReference>
<accession>H5UW36</accession>
<feature type="compositionally biased region" description="Basic residues" evidence="1">
    <location>
        <begin position="8"/>
        <end position="17"/>
    </location>
</feature>
<dbReference type="Gene3D" id="2.40.320.10">
    <property type="entry name" value="Hypothetical Protein Pfu-838710-001"/>
    <property type="match status" value="1"/>
</dbReference>
<keyword evidence="5" id="KW-1185">Reference proteome</keyword>
<dbReference type="PROSITE" id="PS51708">
    <property type="entry name" value="CHAD"/>
    <property type="match status" value="1"/>
</dbReference>
<dbReference type="STRING" id="1089455.MOPEL_135_01820"/>
<gene>
    <name evidence="4" type="ORF">MOPEL_135_01820</name>
</gene>